<dbReference type="Pfam" id="PF00534">
    <property type="entry name" value="Glycos_transf_1"/>
    <property type="match status" value="1"/>
</dbReference>
<keyword evidence="1 4" id="KW-0808">Transferase</keyword>
<dbReference type="InterPro" id="IPR022623">
    <property type="entry name" value="Glyco_trans_4"/>
</dbReference>
<feature type="domain" description="Glycosyl transferase family 4" evidence="3">
    <location>
        <begin position="26"/>
        <end position="190"/>
    </location>
</feature>
<dbReference type="STRING" id="1035707.SAMN05216552_105912"/>
<gene>
    <name evidence="4" type="ORF">SAMN05216552_105912</name>
</gene>
<dbReference type="OrthoDB" id="5416057at2"/>
<dbReference type="InterPro" id="IPR001296">
    <property type="entry name" value="Glyco_trans_1"/>
</dbReference>
<dbReference type="GO" id="GO:0016757">
    <property type="term" value="F:glycosyltransferase activity"/>
    <property type="evidence" value="ECO:0007669"/>
    <property type="project" value="InterPro"/>
</dbReference>
<feature type="domain" description="Glycosyl transferase family 1" evidence="2">
    <location>
        <begin position="209"/>
        <end position="378"/>
    </location>
</feature>
<accession>A0A1I7M593</accession>
<dbReference type="Gene3D" id="3.40.50.2000">
    <property type="entry name" value="Glycogen Phosphorylase B"/>
    <property type="match status" value="1"/>
</dbReference>
<evidence type="ECO:0000259" key="2">
    <source>
        <dbReference type="Pfam" id="PF00534"/>
    </source>
</evidence>
<keyword evidence="5" id="KW-1185">Reference proteome</keyword>
<dbReference type="EMBL" id="FPBO01000059">
    <property type="protein sequence ID" value="SFV17095.1"/>
    <property type="molecule type" value="Genomic_DNA"/>
</dbReference>
<sequence length="406" mass="45660">MRFLFLHQNFPGQFRHLAAHLARNPDHTVVSVGQDNAAAMRGVPLVRYAPRRAPAKTTHRYLRGIEHGILTGQAVAERLSGLKREGFTPDVIVAHPGWGDALYVKDIYPHAKLFSFCEFYYQTDGADAGFDPDFPLSVDDRARIRTRNMLHLFNLEYCDVAVSPTHWQKQVHPTAYQGRIHVIHEGVDTELARPNPAARFTLPDGRVLNSSNKVLTYVARNLEPYRGFPQFLRAVSQLQERSVDVDVLVIGGDDTSYGAKPKDALNWREKLLREIPVNPRRTHFLGKLPYREYLTALQVSSVHVYLTYPFVLSWSMLEAMSCGCLVIGSRTAPVLEVLRDGRNGLLVDFFDTAALANMIEVALNQPQRGQALRAAARETITSLYSIQFGVAQWEALIQREMGALGI</sequence>
<evidence type="ECO:0000256" key="1">
    <source>
        <dbReference type="ARBA" id="ARBA00022679"/>
    </source>
</evidence>
<dbReference type="PANTHER" id="PTHR46401:SF2">
    <property type="entry name" value="GLYCOSYLTRANSFERASE WBBK-RELATED"/>
    <property type="match status" value="1"/>
</dbReference>
<dbReference type="AlphaFoldDB" id="A0A1I7M593"/>
<evidence type="ECO:0000313" key="4">
    <source>
        <dbReference type="EMBL" id="SFV17095.1"/>
    </source>
</evidence>
<name>A0A1I7M593_9BURK</name>
<dbReference type="PANTHER" id="PTHR46401">
    <property type="entry name" value="GLYCOSYLTRANSFERASE WBBK-RELATED"/>
    <property type="match status" value="1"/>
</dbReference>
<dbReference type="GO" id="GO:0009103">
    <property type="term" value="P:lipopolysaccharide biosynthetic process"/>
    <property type="evidence" value="ECO:0007669"/>
    <property type="project" value="TreeGrafter"/>
</dbReference>
<evidence type="ECO:0000313" key="5">
    <source>
        <dbReference type="Proteomes" id="UP000199391"/>
    </source>
</evidence>
<reference evidence="5" key="1">
    <citation type="submission" date="2016-10" db="EMBL/GenBank/DDBJ databases">
        <authorList>
            <person name="Varghese N."/>
            <person name="Submissions S."/>
        </authorList>
    </citation>
    <scope>NUCLEOTIDE SEQUENCE [LARGE SCALE GENOMIC DNA]</scope>
    <source>
        <strain evidence="5">CGMCC 1.11014</strain>
    </source>
</reference>
<dbReference type="CDD" id="cd03818">
    <property type="entry name" value="GT4_ExpC-like"/>
    <property type="match status" value="1"/>
</dbReference>
<dbReference type="Pfam" id="PF12000">
    <property type="entry name" value="Glyco_trans_4_3"/>
    <property type="match status" value="1"/>
</dbReference>
<evidence type="ECO:0000259" key="3">
    <source>
        <dbReference type="Pfam" id="PF12000"/>
    </source>
</evidence>
<dbReference type="Proteomes" id="UP000199391">
    <property type="component" value="Unassembled WGS sequence"/>
</dbReference>
<organism evidence="4 5">
    <name type="scientific">Pseudoduganella namucuonensis</name>
    <dbReference type="NCBI Taxonomy" id="1035707"/>
    <lineage>
        <taxon>Bacteria</taxon>
        <taxon>Pseudomonadati</taxon>
        <taxon>Pseudomonadota</taxon>
        <taxon>Betaproteobacteria</taxon>
        <taxon>Burkholderiales</taxon>
        <taxon>Oxalobacteraceae</taxon>
        <taxon>Telluria group</taxon>
        <taxon>Pseudoduganella</taxon>
    </lineage>
</organism>
<proteinExistence type="predicted"/>
<dbReference type="RefSeq" id="WP_093561223.1">
    <property type="nucleotide sequence ID" value="NZ_FPBO01000059.1"/>
</dbReference>
<dbReference type="SUPFAM" id="SSF53756">
    <property type="entry name" value="UDP-Glycosyltransferase/glycogen phosphorylase"/>
    <property type="match status" value="1"/>
</dbReference>
<protein>
    <submittedName>
        <fullName evidence="4">Glycosyltransferase involved in cell wall bisynthesis</fullName>
    </submittedName>
</protein>